<dbReference type="Proteomes" id="UP000694865">
    <property type="component" value="Unplaced"/>
</dbReference>
<protein>
    <submittedName>
        <fullName evidence="4">Uncharacterized protein LOC102804626</fullName>
    </submittedName>
</protein>
<evidence type="ECO:0000313" key="4">
    <source>
        <dbReference type="RefSeq" id="XP_006816184.1"/>
    </source>
</evidence>
<feature type="transmembrane region" description="Helical" evidence="2">
    <location>
        <begin position="32"/>
        <end position="57"/>
    </location>
</feature>
<gene>
    <name evidence="4" type="primary">LOC102804626</name>
</gene>
<evidence type="ECO:0000313" key="3">
    <source>
        <dbReference type="Proteomes" id="UP000694865"/>
    </source>
</evidence>
<name>A0ABM0M843_SACKO</name>
<organism evidence="3 4">
    <name type="scientific">Saccoglossus kowalevskii</name>
    <name type="common">Acorn worm</name>
    <dbReference type="NCBI Taxonomy" id="10224"/>
    <lineage>
        <taxon>Eukaryota</taxon>
        <taxon>Metazoa</taxon>
        <taxon>Hemichordata</taxon>
        <taxon>Enteropneusta</taxon>
        <taxon>Harrimaniidae</taxon>
        <taxon>Saccoglossus</taxon>
    </lineage>
</organism>
<evidence type="ECO:0000256" key="1">
    <source>
        <dbReference type="SAM" id="MobiDB-lite"/>
    </source>
</evidence>
<keyword evidence="3" id="KW-1185">Reference proteome</keyword>
<feature type="region of interest" description="Disordered" evidence="1">
    <location>
        <begin position="92"/>
        <end position="115"/>
    </location>
</feature>
<dbReference type="RefSeq" id="XP_006816184.1">
    <property type="nucleotide sequence ID" value="XM_006816121.1"/>
</dbReference>
<feature type="compositionally biased region" description="Basic and acidic residues" evidence="1">
    <location>
        <begin position="96"/>
        <end position="115"/>
    </location>
</feature>
<accession>A0ABM0M843</accession>
<dbReference type="GeneID" id="102804626"/>
<evidence type="ECO:0000256" key="2">
    <source>
        <dbReference type="SAM" id="Phobius"/>
    </source>
</evidence>
<proteinExistence type="predicted"/>
<keyword evidence="2" id="KW-0812">Transmembrane</keyword>
<keyword evidence="2" id="KW-1133">Transmembrane helix</keyword>
<keyword evidence="2" id="KW-0472">Membrane</keyword>
<sequence length="221" mass="25641">MSVDMSIRNLFDTAQYTYMHGEFIQEDHIETWAMIVICLLGLFLLFCAFFLIHTCYFECFNDPLRKEPEMPLPCHNKIPFVIPAIVIDEVSTGTTKEPETRGTNHNEHTKEEDDHHWSKLFPPTHGIATQSQPVPEPVLVVDLHQLTRVLCDTKDGQNFHVNIRNISDSTTHYNKQFTIVANEYQILYELNRGNVSILQIHVKSKDYCVTIETEDEYISKL</sequence>
<reference evidence="4" key="1">
    <citation type="submission" date="2025-08" db="UniProtKB">
        <authorList>
            <consortium name="RefSeq"/>
        </authorList>
    </citation>
    <scope>IDENTIFICATION</scope>
    <source>
        <tissue evidence="4">Testes</tissue>
    </source>
</reference>